<name>A0A6V7PP78_ANACO</name>
<feature type="domain" description="DUF4283" evidence="2">
    <location>
        <begin position="105"/>
        <end position="175"/>
    </location>
</feature>
<dbReference type="InterPro" id="IPR040256">
    <property type="entry name" value="At4g02000-like"/>
</dbReference>
<evidence type="ECO:0000256" key="1">
    <source>
        <dbReference type="SAM" id="MobiDB-lite"/>
    </source>
</evidence>
<evidence type="ECO:0000259" key="2">
    <source>
        <dbReference type="Pfam" id="PF14111"/>
    </source>
</evidence>
<feature type="region of interest" description="Disordered" evidence="1">
    <location>
        <begin position="1"/>
        <end position="62"/>
    </location>
</feature>
<dbReference type="Pfam" id="PF14111">
    <property type="entry name" value="DUF4283"/>
    <property type="match status" value="1"/>
</dbReference>
<protein>
    <recommendedName>
        <fullName evidence="2">DUF4283 domain-containing protein</fullName>
    </recommendedName>
</protein>
<dbReference type="PANTHER" id="PTHR31286">
    <property type="entry name" value="GLYCINE-RICH CELL WALL STRUCTURAL PROTEIN 1.8-LIKE"/>
    <property type="match status" value="1"/>
</dbReference>
<sequence length="186" mass="20767">MGNEGWRRREWRSKEAGKRVDGGGAKKWLHPLTSTSFPSPPPIPPAKPPYSSESQQSNPTSWAQLFSRQNTSTSPCFLHQLQRIQSSTSDEVFISPELLSKSRLEWSFSLIGKFLGKPPPLMSLRRDVALKWNPKGALQVVDMAAGFFVFKFSEEEDMMKVITGGPWSIKGLPLISFIGAPTFNLS</sequence>
<feature type="compositionally biased region" description="Polar residues" evidence="1">
    <location>
        <begin position="53"/>
        <end position="62"/>
    </location>
</feature>
<proteinExistence type="predicted"/>
<feature type="compositionally biased region" description="Basic and acidic residues" evidence="1">
    <location>
        <begin position="1"/>
        <end position="21"/>
    </location>
</feature>
<evidence type="ECO:0000313" key="3">
    <source>
        <dbReference type="EMBL" id="CAD1832637.1"/>
    </source>
</evidence>
<feature type="compositionally biased region" description="Pro residues" evidence="1">
    <location>
        <begin position="38"/>
        <end position="48"/>
    </location>
</feature>
<dbReference type="InterPro" id="IPR025558">
    <property type="entry name" value="DUF4283"/>
</dbReference>
<accession>A0A6V7PP78</accession>
<gene>
    <name evidence="3" type="ORF">CB5_LOCUS15848</name>
</gene>
<reference evidence="3" key="1">
    <citation type="submission" date="2020-07" db="EMBL/GenBank/DDBJ databases">
        <authorList>
            <person name="Lin J."/>
        </authorList>
    </citation>
    <scope>NUCLEOTIDE SEQUENCE</scope>
</reference>
<organism evidence="3">
    <name type="scientific">Ananas comosus var. bracteatus</name>
    <name type="common">red pineapple</name>
    <dbReference type="NCBI Taxonomy" id="296719"/>
    <lineage>
        <taxon>Eukaryota</taxon>
        <taxon>Viridiplantae</taxon>
        <taxon>Streptophyta</taxon>
        <taxon>Embryophyta</taxon>
        <taxon>Tracheophyta</taxon>
        <taxon>Spermatophyta</taxon>
        <taxon>Magnoliopsida</taxon>
        <taxon>Liliopsida</taxon>
        <taxon>Poales</taxon>
        <taxon>Bromeliaceae</taxon>
        <taxon>Bromelioideae</taxon>
        <taxon>Ananas</taxon>
    </lineage>
</organism>
<dbReference type="PANTHER" id="PTHR31286:SF99">
    <property type="entry name" value="DUF4283 DOMAIN-CONTAINING PROTEIN"/>
    <property type="match status" value="1"/>
</dbReference>
<dbReference type="EMBL" id="LR862150">
    <property type="protein sequence ID" value="CAD1832637.1"/>
    <property type="molecule type" value="Genomic_DNA"/>
</dbReference>
<dbReference type="AlphaFoldDB" id="A0A6V7PP78"/>